<evidence type="ECO:0000256" key="1">
    <source>
        <dbReference type="SAM" id="Phobius"/>
    </source>
</evidence>
<keyword evidence="3" id="KW-1185">Reference proteome</keyword>
<sequence>MALLTSCWLIIESIIIPDEFLKWYCLSFYIHPFLLFLCQIFLWIKLLQTWLLPIVSPPIQTTCFVASSIFRFITGIISLFSFIRLNNIKTVHDNSLLVEETVREPNVHVDEDISLEEYVCSDCSSNSDTQDVNITKDSSSNCGSDSHTEDVEMDVSLPSVCISDSAVMGRESIDDQSREADLDSFYQKYTDRMRWFDLFNHDRTCGISAILNKQLPPTCSFESIEQPVELTSIPHISWSKMSRSKLLRSLENDYELVYVAHSCLSWEALHYQYQKVRAVIARSASQNAAFCDNVAGRFQKFQILLERFMEDETCEGKKRYWNYVQRRSSLRGLLQVPQVSGYMEEGEDETKGEVSMRATEVLKGIEKCIKTFWIFVKTDRKKPWWKIMRGFLWTCPPLEDPRDLELLSDLTKTLQKKELWLKDLQGKKRCRLKRIVKPMEESQKKEILFTMIDIKLIARVLKMSMISTAQLKWCQEKLNNIEFKEGKVTRTCTCSLFPSS</sequence>
<proteinExistence type="predicted"/>
<evidence type="ECO:0008006" key="4">
    <source>
        <dbReference type="Google" id="ProtNLM"/>
    </source>
</evidence>
<accession>A0A4S4D7E0</accession>
<evidence type="ECO:0000313" key="2">
    <source>
        <dbReference type="EMBL" id="THF98324.1"/>
    </source>
</evidence>
<comment type="caution">
    <text evidence="2">The sequence shown here is derived from an EMBL/GenBank/DDBJ whole genome shotgun (WGS) entry which is preliminary data.</text>
</comment>
<organism evidence="2 3">
    <name type="scientific">Camellia sinensis var. sinensis</name>
    <name type="common">China tea</name>
    <dbReference type="NCBI Taxonomy" id="542762"/>
    <lineage>
        <taxon>Eukaryota</taxon>
        <taxon>Viridiplantae</taxon>
        <taxon>Streptophyta</taxon>
        <taxon>Embryophyta</taxon>
        <taxon>Tracheophyta</taxon>
        <taxon>Spermatophyta</taxon>
        <taxon>Magnoliopsida</taxon>
        <taxon>eudicotyledons</taxon>
        <taxon>Gunneridae</taxon>
        <taxon>Pentapetalae</taxon>
        <taxon>asterids</taxon>
        <taxon>Ericales</taxon>
        <taxon>Theaceae</taxon>
        <taxon>Camellia</taxon>
    </lineage>
</organism>
<keyword evidence="1" id="KW-0812">Transmembrane</keyword>
<dbReference type="InterPro" id="IPR012870">
    <property type="entry name" value="DUF1666"/>
</dbReference>
<dbReference type="Pfam" id="PF07891">
    <property type="entry name" value="DUF1666"/>
    <property type="match status" value="1"/>
</dbReference>
<protein>
    <recommendedName>
        <fullName evidence="4">Ribosomal protein L34Ae</fullName>
    </recommendedName>
</protein>
<dbReference type="PANTHER" id="PTHR46741:SF7">
    <property type="entry name" value="TRANSMEMBRANE PROTEIN"/>
    <property type="match status" value="1"/>
</dbReference>
<reference evidence="2 3" key="1">
    <citation type="journal article" date="2018" name="Proc. Natl. Acad. Sci. U.S.A.">
        <title>Draft genome sequence of Camellia sinensis var. sinensis provides insights into the evolution of the tea genome and tea quality.</title>
        <authorList>
            <person name="Wei C."/>
            <person name="Yang H."/>
            <person name="Wang S."/>
            <person name="Zhao J."/>
            <person name="Liu C."/>
            <person name="Gao L."/>
            <person name="Xia E."/>
            <person name="Lu Y."/>
            <person name="Tai Y."/>
            <person name="She G."/>
            <person name="Sun J."/>
            <person name="Cao H."/>
            <person name="Tong W."/>
            <person name="Gao Q."/>
            <person name="Li Y."/>
            <person name="Deng W."/>
            <person name="Jiang X."/>
            <person name="Wang W."/>
            <person name="Chen Q."/>
            <person name="Zhang S."/>
            <person name="Li H."/>
            <person name="Wu J."/>
            <person name="Wang P."/>
            <person name="Li P."/>
            <person name="Shi C."/>
            <person name="Zheng F."/>
            <person name="Jian J."/>
            <person name="Huang B."/>
            <person name="Shan D."/>
            <person name="Shi M."/>
            <person name="Fang C."/>
            <person name="Yue Y."/>
            <person name="Li F."/>
            <person name="Li D."/>
            <person name="Wei S."/>
            <person name="Han B."/>
            <person name="Jiang C."/>
            <person name="Yin Y."/>
            <person name="Xia T."/>
            <person name="Zhang Z."/>
            <person name="Bennetzen J.L."/>
            <person name="Zhao S."/>
            <person name="Wan X."/>
        </authorList>
    </citation>
    <scope>NUCLEOTIDE SEQUENCE [LARGE SCALE GENOMIC DNA]</scope>
    <source>
        <strain evidence="3">cv. Shuchazao</strain>
        <tissue evidence="2">Leaf</tissue>
    </source>
</reference>
<dbReference type="PANTHER" id="PTHR46741">
    <property type="entry name" value="OS09G0413600 PROTEIN"/>
    <property type="match status" value="1"/>
</dbReference>
<dbReference type="AlphaFoldDB" id="A0A4S4D7E0"/>
<keyword evidence="1" id="KW-1133">Transmembrane helix</keyword>
<evidence type="ECO:0000313" key="3">
    <source>
        <dbReference type="Proteomes" id="UP000306102"/>
    </source>
</evidence>
<keyword evidence="1" id="KW-0472">Membrane</keyword>
<dbReference type="Proteomes" id="UP000306102">
    <property type="component" value="Unassembled WGS sequence"/>
</dbReference>
<gene>
    <name evidence="2" type="ORF">TEA_018723</name>
</gene>
<feature type="transmembrane region" description="Helical" evidence="1">
    <location>
        <begin position="29"/>
        <end position="51"/>
    </location>
</feature>
<dbReference type="EMBL" id="SDRB02012238">
    <property type="protein sequence ID" value="THF98324.1"/>
    <property type="molecule type" value="Genomic_DNA"/>
</dbReference>
<name>A0A4S4D7E0_CAMSN</name>